<proteinExistence type="predicted"/>
<accession>A0A1F7X3H1</accession>
<evidence type="ECO:0000313" key="1">
    <source>
        <dbReference type="EMBL" id="OGM08855.1"/>
    </source>
</evidence>
<comment type="caution">
    <text evidence="1">The sequence shown here is derived from an EMBL/GenBank/DDBJ whole genome shotgun (WGS) entry which is preliminary data.</text>
</comment>
<reference evidence="1 2" key="1">
    <citation type="journal article" date="2016" name="Nat. Commun.">
        <title>Thousands of microbial genomes shed light on interconnected biogeochemical processes in an aquifer system.</title>
        <authorList>
            <person name="Anantharaman K."/>
            <person name="Brown C.T."/>
            <person name="Hug L.A."/>
            <person name="Sharon I."/>
            <person name="Castelle C.J."/>
            <person name="Probst A.J."/>
            <person name="Thomas B.C."/>
            <person name="Singh A."/>
            <person name="Wilkins M.J."/>
            <person name="Karaoz U."/>
            <person name="Brodie E.L."/>
            <person name="Williams K.H."/>
            <person name="Hubbard S.S."/>
            <person name="Banfield J.F."/>
        </authorList>
    </citation>
    <scope>NUCLEOTIDE SEQUENCE [LARGE SCALE GENOMIC DNA]</scope>
</reference>
<dbReference type="EMBL" id="MGFQ01000035">
    <property type="protein sequence ID" value="OGM08855.1"/>
    <property type="molecule type" value="Genomic_DNA"/>
</dbReference>
<evidence type="ECO:0000313" key="2">
    <source>
        <dbReference type="Proteomes" id="UP000176939"/>
    </source>
</evidence>
<protein>
    <submittedName>
        <fullName evidence="1">Uncharacterized protein</fullName>
    </submittedName>
</protein>
<sequence length="127" mass="15237">MNTNEKIAKWVGVRKHRFVGYLGETYCYINENIDKESHENREVEYLDFLHDRNQQKWIEDKLIELGYGINYTYSQMWKKHFYNIVPKEVDETNIHKYFKGESEISKSIALISAVKQLIDKENGMQKL</sequence>
<gene>
    <name evidence="1" type="ORF">A2Z67_02500</name>
</gene>
<organism evidence="1 2">
    <name type="scientific">Candidatus Woesebacteria bacterium RBG_13_36_22</name>
    <dbReference type="NCBI Taxonomy" id="1802478"/>
    <lineage>
        <taxon>Bacteria</taxon>
        <taxon>Candidatus Woeseibacteriota</taxon>
    </lineage>
</organism>
<dbReference type="AlphaFoldDB" id="A0A1F7X3H1"/>
<name>A0A1F7X3H1_9BACT</name>
<dbReference type="Proteomes" id="UP000176939">
    <property type="component" value="Unassembled WGS sequence"/>
</dbReference>